<comment type="similarity">
    <text evidence="2 6">Belongs to the Nudix hydrolase family.</text>
</comment>
<evidence type="ECO:0000313" key="8">
    <source>
        <dbReference type="EMBL" id="MBM7621426.1"/>
    </source>
</evidence>
<dbReference type="Gene3D" id="3.90.79.10">
    <property type="entry name" value="Nucleoside Triphosphate Pyrophosphohydrolase"/>
    <property type="match status" value="1"/>
</dbReference>
<proteinExistence type="inferred from homology"/>
<dbReference type="EC" id="3.6.1.55" evidence="8"/>
<dbReference type="Proteomes" id="UP000737402">
    <property type="component" value="Unassembled WGS sequence"/>
</dbReference>
<dbReference type="Pfam" id="PF00293">
    <property type="entry name" value="NUDIX"/>
    <property type="match status" value="1"/>
</dbReference>
<evidence type="ECO:0000256" key="2">
    <source>
        <dbReference type="ARBA" id="ARBA00005582"/>
    </source>
</evidence>
<evidence type="ECO:0000256" key="6">
    <source>
        <dbReference type="RuleBase" id="RU003476"/>
    </source>
</evidence>
<dbReference type="PANTHER" id="PTHR43758:SF8">
    <property type="entry name" value="8-OXO-DGTP DIPHOSPHATASE YTKD-RELATED"/>
    <property type="match status" value="1"/>
</dbReference>
<dbReference type="InterPro" id="IPR020084">
    <property type="entry name" value="NUDIX_hydrolase_CS"/>
</dbReference>
<dbReference type="PROSITE" id="PS51462">
    <property type="entry name" value="NUDIX"/>
    <property type="match status" value="1"/>
</dbReference>
<comment type="cofactor">
    <cofactor evidence="1">
        <name>Mg(2+)</name>
        <dbReference type="ChEBI" id="CHEBI:18420"/>
    </cofactor>
</comment>
<gene>
    <name evidence="8" type="ORF">JOC95_003299</name>
</gene>
<dbReference type="EMBL" id="JAFBED010000007">
    <property type="protein sequence ID" value="MBM7621426.1"/>
    <property type="molecule type" value="Genomic_DNA"/>
</dbReference>
<dbReference type="InterPro" id="IPR020476">
    <property type="entry name" value="Nudix_hydrolase"/>
</dbReference>
<keyword evidence="4 6" id="KW-0378">Hydrolase</keyword>
<accession>A0ABS2P3J1</accession>
<protein>
    <submittedName>
        <fullName evidence="8">8-oxo-dGTP diphosphatase</fullName>
        <ecNumber evidence="8">3.6.1.55</ecNumber>
    </submittedName>
</protein>
<feature type="domain" description="Nudix hydrolase" evidence="7">
    <location>
        <begin position="8"/>
        <end position="145"/>
    </location>
</feature>
<evidence type="ECO:0000256" key="5">
    <source>
        <dbReference type="ARBA" id="ARBA00022842"/>
    </source>
</evidence>
<dbReference type="PANTHER" id="PTHR43758">
    <property type="entry name" value="7,8-DIHYDRO-8-OXOGUANINE TRIPHOSPHATASE"/>
    <property type="match status" value="1"/>
</dbReference>
<dbReference type="CDD" id="cd04665">
    <property type="entry name" value="NUDIX_RppH"/>
    <property type="match status" value="1"/>
</dbReference>
<keyword evidence="9" id="KW-1185">Reference proteome</keyword>
<reference evidence="8 9" key="1">
    <citation type="submission" date="2021-01" db="EMBL/GenBank/DDBJ databases">
        <title>Genomic Encyclopedia of Type Strains, Phase IV (KMG-IV): sequencing the most valuable type-strain genomes for metagenomic binning, comparative biology and taxonomic classification.</title>
        <authorList>
            <person name="Goeker M."/>
        </authorList>
    </citation>
    <scope>NUCLEOTIDE SEQUENCE [LARGE SCALE GENOMIC DNA]</scope>
    <source>
        <strain evidence="8 9">DSM 25879</strain>
    </source>
</reference>
<dbReference type="NCBIfam" id="TIGR02705">
    <property type="entry name" value="nudix_YtkD"/>
    <property type="match status" value="1"/>
</dbReference>
<dbReference type="GO" id="GO:0035539">
    <property type="term" value="F:8-oxo-7,8-dihydrodeoxyguanosine triphosphate pyrophosphatase activity"/>
    <property type="evidence" value="ECO:0007669"/>
    <property type="project" value="UniProtKB-EC"/>
</dbReference>
<dbReference type="InterPro" id="IPR000086">
    <property type="entry name" value="NUDIX_hydrolase_dom"/>
</dbReference>
<evidence type="ECO:0000259" key="7">
    <source>
        <dbReference type="PROSITE" id="PS51462"/>
    </source>
</evidence>
<comment type="caution">
    <text evidence="8">The sequence shown here is derived from an EMBL/GenBank/DDBJ whole genome shotgun (WGS) entry which is preliminary data.</text>
</comment>
<dbReference type="InterPro" id="IPR014078">
    <property type="entry name" value="Nudix_YtkD"/>
</dbReference>
<dbReference type="SUPFAM" id="SSF55811">
    <property type="entry name" value="Nudix"/>
    <property type="match status" value="1"/>
</dbReference>
<name>A0ABS2P3J1_9BACI</name>
<dbReference type="PRINTS" id="PR00502">
    <property type="entry name" value="NUDIXFAMILY"/>
</dbReference>
<evidence type="ECO:0000256" key="4">
    <source>
        <dbReference type="ARBA" id="ARBA00022801"/>
    </source>
</evidence>
<sequence>MYEFEDIYHNRVMLSFKDHPFSSTPKHVWVICQFEDQWLLTSHKNRGLEFPGGKVEEGESADQAAIREVKEETGGHVSRLHYIGQYKVEGREKVIIKNVYFALISRLEKQPTYFETNGPVLLKELPQNIRKDSRFSFIMKDSVLTYSLQRIKESNF</sequence>
<dbReference type="InterPro" id="IPR015797">
    <property type="entry name" value="NUDIX_hydrolase-like_dom_sf"/>
</dbReference>
<organism evidence="8 9">
    <name type="scientific">Sutcliffiella tianshenii</name>
    <dbReference type="NCBI Taxonomy" id="1463404"/>
    <lineage>
        <taxon>Bacteria</taxon>
        <taxon>Bacillati</taxon>
        <taxon>Bacillota</taxon>
        <taxon>Bacilli</taxon>
        <taxon>Bacillales</taxon>
        <taxon>Bacillaceae</taxon>
        <taxon>Sutcliffiella</taxon>
    </lineage>
</organism>
<dbReference type="PROSITE" id="PS00893">
    <property type="entry name" value="NUDIX_BOX"/>
    <property type="match status" value="1"/>
</dbReference>
<keyword evidence="5" id="KW-0460">Magnesium</keyword>
<keyword evidence="3" id="KW-0479">Metal-binding</keyword>
<evidence type="ECO:0000256" key="1">
    <source>
        <dbReference type="ARBA" id="ARBA00001946"/>
    </source>
</evidence>
<evidence type="ECO:0000256" key="3">
    <source>
        <dbReference type="ARBA" id="ARBA00022723"/>
    </source>
</evidence>
<evidence type="ECO:0000313" key="9">
    <source>
        <dbReference type="Proteomes" id="UP000737402"/>
    </source>
</evidence>
<dbReference type="RefSeq" id="WP_204418210.1">
    <property type="nucleotide sequence ID" value="NZ_JAFBED010000007.1"/>
</dbReference>